<comment type="caution">
    <text evidence="2">The sequence shown here is derived from an EMBL/GenBank/DDBJ whole genome shotgun (WGS) entry which is preliminary data.</text>
</comment>
<dbReference type="PANTHER" id="PTHR21860">
    <property type="entry name" value="TRANSCRIPTION INITIATION FACTOR IIIC TFIIIC , POLYPEPTIDE 6-RELATED"/>
    <property type="match status" value="1"/>
</dbReference>
<dbReference type="Proteomes" id="UP001359485">
    <property type="component" value="Unassembled WGS sequence"/>
</dbReference>
<evidence type="ECO:0000313" key="2">
    <source>
        <dbReference type="EMBL" id="KAK6637001.1"/>
    </source>
</evidence>
<reference evidence="2 5" key="1">
    <citation type="submission" date="2023-10" db="EMBL/GenBank/DDBJ databases">
        <title>Genomes of two closely related lineages of the louse Polyplax serrata with different host specificities.</title>
        <authorList>
            <person name="Martinu J."/>
            <person name="Tarabai H."/>
            <person name="Stefka J."/>
            <person name="Hypsa V."/>
        </authorList>
    </citation>
    <scope>NUCLEOTIDE SEQUENCE [LARGE SCALE GENOMIC DNA]</scope>
    <source>
        <strain evidence="3">98ZLc_SE</strain>
        <strain evidence="2">HR10_N</strain>
    </source>
</reference>
<dbReference type="GO" id="GO:0006383">
    <property type="term" value="P:transcription by RNA polymerase III"/>
    <property type="evidence" value="ECO:0007669"/>
    <property type="project" value="InterPro"/>
</dbReference>
<dbReference type="InterPro" id="IPR042771">
    <property type="entry name" value="GTF3C6-like"/>
</dbReference>
<evidence type="ECO:0000313" key="4">
    <source>
        <dbReference type="Proteomes" id="UP001359485"/>
    </source>
</evidence>
<dbReference type="EMBL" id="JAWJWF010000001">
    <property type="protein sequence ID" value="KAK6641120.1"/>
    <property type="molecule type" value="Genomic_DNA"/>
</dbReference>
<dbReference type="AlphaFoldDB" id="A0AAN8S7C9"/>
<dbReference type="GO" id="GO:0000127">
    <property type="term" value="C:transcription factor TFIIIC complex"/>
    <property type="evidence" value="ECO:0007669"/>
    <property type="project" value="TreeGrafter"/>
</dbReference>
<gene>
    <name evidence="2" type="ORF">RUM43_010668</name>
    <name evidence="3" type="ORF">RUM44_012822</name>
</gene>
<dbReference type="EMBL" id="JAWJWE010000004">
    <property type="protein sequence ID" value="KAK6637001.1"/>
    <property type="molecule type" value="Genomic_DNA"/>
</dbReference>
<evidence type="ECO:0000313" key="3">
    <source>
        <dbReference type="EMBL" id="KAK6641120.1"/>
    </source>
</evidence>
<evidence type="ECO:0000313" key="5">
    <source>
        <dbReference type="Proteomes" id="UP001372834"/>
    </source>
</evidence>
<dbReference type="Pfam" id="PF10419">
    <property type="entry name" value="TFIIIC_sub6"/>
    <property type="match status" value="1"/>
</dbReference>
<protein>
    <recommendedName>
        <fullName evidence="1">Transcription factor TFIIIC triple barrel domain-containing protein</fullName>
    </recommendedName>
</protein>
<keyword evidence="4" id="KW-1185">Reference proteome</keyword>
<dbReference type="Gene3D" id="2.60.40.4370">
    <property type="match status" value="1"/>
</dbReference>
<evidence type="ECO:0000259" key="1">
    <source>
        <dbReference type="Pfam" id="PF10419"/>
    </source>
</evidence>
<organism evidence="2 5">
    <name type="scientific">Polyplax serrata</name>
    <name type="common">Common mouse louse</name>
    <dbReference type="NCBI Taxonomy" id="468196"/>
    <lineage>
        <taxon>Eukaryota</taxon>
        <taxon>Metazoa</taxon>
        <taxon>Ecdysozoa</taxon>
        <taxon>Arthropoda</taxon>
        <taxon>Hexapoda</taxon>
        <taxon>Insecta</taxon>
        <taxon>Pterygota</taxon>
        <taxon>Neoptera</taxon>
        <taxon>Paraneoptera</taxon>
        <taxon>Psocodea</taxon>
        <taxon>Troctomorpha</taxon>
        <taxon>Phthiraptera</taxon>
        <taxon>Anoplura</taxon>
        <taxon>Polyplacidae</taxon>
        <taxon>Polyplax</taxon>
    </lineage>
</organism>
<sequence>MEKFSDGEKDETDWEEIIVYANFEAGTIDKEIFQQSDLKFKIIGLDSDTPVVQLGDSTYKGVWNDTIGTKVFFEEDTSPADPVDPVFTVQPQKMMKYKCMSTKSLDLSRIFLRAKNSEDTLQSDSNKMLDDFETDLSKEDNDDILELVQNTIVPNANTSDLMNDIVKLSTSEILEDNIESDENR</sequence>
<dbReference type="Proteomes" id="UP001372834">
    <property type="component" value="Unassembled WGS sequence"/>
</dbReference>
<feature type="domain" description="Transcription factor TFIIIC triple barrel" evidence="1">
    <location>
        <begin position="13"/>
        <end position="112"/>
    </location>
</feature>
<dbReference type="PANTHER" id="PTHR21860:SF2">
    <property type="entry name" value="GENERAL TRANSCRIPTION FACTOR 3C POLYPEPTIDE 6"/>
    <property type="match status" value="1"/>
</dbReference>
<accession>A0AAN8S7C9</accession>
<name>A0AAN8S7C9_POLSC</name>
<proteinExistence type="predicted"/>
<dbReference type="InterPro" id="IPR019481">
    <property type="entry name" value="TFIIIC_triple_barrel"/>
</dbReference>